<evidence type="ECO:0000256" key="1">
    <source>
        <dbReference type="SAM" id="MobiDB-lite"/>
    </source>
</evidence>
<protein>
    <submittedName>
        <fullName evidence="2">Uncharacterized protein</fullName>
    </submittedName>
</protein>
<comment type="caution">
    <text evidence="2">The sequence shown here is derived from an EMBL/GenBank/DDBJ whole genome shotgun (WGS) entry which is preliminary data.</text>
</comment>
<dbReference type="AlphaFoldDB" id="A0A3L6TQ83"/>
<reference evidence="3" key="1">
    <citation type="journal article" date="2019" name="Nat. Commun.">
        <title>The genome of broomcorn millet.</title>
        <authorList>
            <person name="Zou C."/>
            <person name="Miki D."/>
            <person name="Li D."/>
            <person name="Tang Q."/>
            <person name="Xiao L."/>
            <person name="Rajput S."/>
            <person name="Deng P."/>
            <person name="Jia W."/>
            <person name="Huang R."/>
            <person name="Zhang M."/>
            <person name="Sun Y."/>
            <person name="Hu J."/>
            <person name="Fu X."/>
            <person name="Schnable P.S."/>
            <person name="Li F."/>
            <person name="Zhang H."/>
            <person name="Feng B."/>
            <person name="Zhu X."/>
            <person name="Liu R."/>
            <person name="Schnable J.C."/>
            <person name="Zhu J.-K."/>
            <person name="Zhang H."/>
        </authorList>
    </citation>
    <scope>NUCLEOTIDE SEQUENCE [LARGE SCALE GENOMIC DNA]</scope>
</reference>
<keyword evidence="3" id="KW-1185">Reference proteome</keyword>
<name>A0A3L6TQ83_PANMI</name>
<feature type="region of interest" description="Disordered" evidence="1">
    <location>
        <begin position="73"/>
        <end position="107"/>
    </location>
</feature>
<evidence type="ECO:0000313" key="3">
    <source>
        <dbReference type="Proteomes" id="UP000275267"/>
    </source>
</evidence>
<dbReference type="Proteomes" id="UP000275267">
    <property type="component" value="Unassembled WGS sequence"/>
</dbReference>
<proteinExistence type="predicted"/>
<dbReference type="EMBL" id="PQIB02000001">
    <property type="protein sequence ID" value="RLN42322.1"/>
    <property type="molecule type" value="Genomic_DNA"/>
</dbReference>
<sequence>MSDPQQSEEEVNLEPDEMYLVMQLNTAELWKEERTKVWHIRATSEQAQSSHVSLHTHQNIHPAGSWVACARRHAGQSGRRGATGGRRGGAPGGATGGEAARQADGRHKELVGCRSAASMRSLMAAAGSSRSTVRDAPVPLLTLERWGRLEEHGDPAAAALGVLTCLDSRHWEVAGICTIVSKKRELQKQGKSAFILDASEKMYALLELFLPHFILTLCSSLICLCSDIDVFPHL</sequence>
<accession>A0A3L6TQ83</accession>
<feature type="compositionally biased region" description="Gly residues" evidence="1">
    <location>
        <begin position="81"/>
        <end position="96"/>
    </location>
</feature>
<organism evidence="2 3">
    <name type="scientific">Panicum miliaceum</name>
    <name type="common">Proso millet</name>
    <name type="synonym">Broomcorn millet</name>
    <dbReference type="NCBI Taxonomy" id="4540"/>
    <lineage>
        <taxon>Eukaryota</taxon>
        <taxon>Viridiplantae</taxon>
        <taxon>Streptophyta</taxon>
        <taxon>Embryophyta</taxon>
        <taxon>Tracheophyta</taxon>
        <taxon>Spermatophyta</taxon>
        <taxon>Magnoliopsida</taxon>
        <taxon>Liliopsida</taxon>
        <taxon>Poales</taxon>
        <taxon>Poaceae</taxon>
        <taxon>PACMAD clade</taxon>
        <taxon>Panicoideae</taxon>
        <taxon>Panicodae</taxon>
        <taxon>Paniceae</taxon>
        <taxon>Panicinae</taxon>
        <taxon>Panicum</taxon>
        <taxon>Panicum sect. Panicum</taxon>
    </lineage>
</organism>
<gene>
    <name evidence="2" type="ORF">C2845_PM01G31390</name>
</gene>
<evidence type="ECO:0000313" key="2">
    <source>
        <dbReference type="EMBL" id="RLN42322.1"/>
    </source>
</evidence>